<organism evidence="5 6">
    <name type="scientific">Achlya hypogyna</name>
    <name type="common">Oomycete</name>
    <name type="synonym">Protoachlya hypogyna</name>
    <dbReference type="NCBI Taxonomy" id="1202772"/>
    <lineage>
        <taxon>Eukaryota</taxon>
        <taxon>Sar</taxon>
        <taxon>Stramenopiles</taxon>
        <taxon>Oomycota</taxon>
        <taxon>Saprolegniomycetes</taxon>
        <taxon>Saprolegniales</taxon>
        <taxon>Achlyaceae</taxon>
        <taxon>Achlya</taxon>
    </lineage>
</organism>
<evidence type="ECO:0000259" key="4">
    <source>
        <dbReference type="Pfam" id="PF08241"/>
    </source>
</evidence>
<name>A0A1V9Z2Q5_ACHHY</name>
<comment type="similarity">
    <text evidence="1">Belongs to the methyltransferase superfamily.</text>
</comment>
<dbReference type="PANTHER" id="PTHR12176">
    <property type="entry name" value="SAM-DEPENDENT METHYLTRANSFERASE SUPERFAMILY PROTEIN"/>
    <property type="match status" value="1"/>
</dbReference>
<reference evidence="5 6" key="1">
    <citation type="journal article" date="2014" name="Genome Biol. Evol.">
        <title>The secreted proteins of Achlya hypogyna and Thraustotheca clavata identify the ancestral oomycete secretome and reveal gene acquisitions by horizontal gene transfer.</title>
        <authorList>
            <person name="Misner I."/>
            <person name="Blouin N."/>
            <person name="Leonard G."/>
            <person name="Richards T.A."/>
            <person name="Lane C.E."/>
        </authorList>
    </citation>
    <scope>NUCLEOTIDE SEQUENCE [LARGE SCALE GENOMIC DNA]</scope>
    <source>
        <strain evidence="5 6">ATCC 48635</strain>
    </source>
</reference>
<feature type="domain" description="Methyltransferase type 11" evidence="4">
    <location>
        <begin position="85"/>
        <end position="173"/>
    </location>
</feature>
<evidence type="ECO:0000313" key="6">
    <source>
        <dbReference type="Proteomes" id="UP000243579"/>
    </source>
</evidence>
<dbReference type="InterPro" id="IPR029063">
    <property type="entry name" value="SAM-dependent_MTases_sf"/>
</dbReference>
<dbReference type="EMBL" id="JNBR01000472">
    <property type="protein sequence ID" value="OQR92241.1"/>
    <property type="molecule type" value="Genomic_DNA"/>
</dbReference>
<dbReference type="STRING" id="1202772.A0A1V9Z2Q5"/>
<dbReference type="GO" id="GO:0032259">
    <property type="term" value="P:methylation"/>
    <property type="evidence" value="ECO:0007669"/>
    <property type="project" value="UniProtKB-KW"/>
</dbReference>
<evidence type="ECO:0000256" key="3">
    <source>
        <dbReference type="ARBA" id="ARBA00022679"/>
    </source>
</evidence>
<proteinExistence type="inferred from homology"/>
<keyword evidence="2" id="KW-0489">Methyltransferase</keyword>
<dbReference type="InterPro" id="IPR013216">
    <property type="entry name" value="Methyltransf_11"/>
</dbReference>
<gene>
    <name evidence="5" type="ORF">ACHHYP_03900</name>
</gene>
<evidence type="ECO:0000256" key="2">
    <source>
        <dbReference type="ARBA" id="ARBA00022603"/>
    </source>
</evidence>
<protein>
    <recommendedName>
        <fullName evidence="4">Methyltransferase type 11 domain-containing protein</fullName>
    </recommendedName>
</protein>
<accession>A0A1V9Z2Q5</accession>
<dbReference type="CDD" id="cd02440">
    <property type="entry name" value="AdoMet_MTases"/>
    <property type="match status" value="1"/>
</dbReference>
<sequence length="254" mass="28111">MWWMLAGGAAVALLLATGLFLRRSSTSPAYMSPAYWDERYRRRPATYEWYLSFQDLVDFGLLTLTSAHVSFLGQPLIAVAGLRWLDLGCGNSTLADSVSKALRCQVTSIDISDICISLMKSKYPSKVRYLCMDARDLEFRDESFDVVVDKSTLDAVVSAGSATAKHAAKRIVRQVARVPAHGTDMSVILAKVLVPKGQFLVISVHPWSYWDTIISTASPNLVHCEERAQRVVLAAGRDPILVFLNVFSKGGMQY</sequence>
<dbReference type="Proteomes" id="UP000243579">
    <property type="component" value="Unassembled WGS sequence"/>
</dbReference>
<dbReference type="AlphaFoldDB" id="A0A1V9Z2Q5"/>
<dbReference type="InterPro" id="IPR051419">
    <property type="entry name" value="Lys/N-term_MeTrsfase_sf"/>
</dbReference>
<dbReference type="OrthoDB" id="411785at2759"/>
<evidence type="ECO:0000256" key="1">
    <source>
        <dbReference type="ARBA" id="ARBA00008361"/>
    </source>
</evidence>
<dbReference type="GO" id="GO:0008757">
    <property type="term" value="F:S-adenosylmethionine-dependent methyltransferase activity"/>
    <property type="evidence" value="ECO:0007669"/>
    <property type="project" value="InterPro"/>
</dbReference>
<dbReference type="SUPFAM" id="SSF53335">
    <property type="entry name" value="S-adenosyl-L-methionine-dependent methyltransferases"/>
    <property type="match status" value="1"/>
</dbReference>
<evidence type="ECO:0000313" key="5">
    <source>
        <dbReference type="EMBL" id="OQR92241.1"/>
    </source>
</evidence>
<dbReference type="Pfam" id="PF08241">
    <property type="entry name" value="Methyltransf_11"/>
    <property type="match status" value="1"/>
</dbReference>
<dbReference type="Gene3D" id="3.40.50.150">
    <property type="entry name" value="Vaccinia Virus protein VP39"/>
    <property type="match status" value="1"/>
</dbReference>
<keyword evidence="6" id="KW-1185">Reference proteome</keyword>
<comment type="caution">
    <text evidence="5">The sequence shown here is derived from an EMBL/GenBank/DDBJ whole genome shotgun (WGS) entry which is preliminary data.</text>
</comment>
<keyword evidence="3" id="KW-0808">Transferase</keyword>